<comment type="caution">
    <text evidence="1">The sequence shown here is derived from an EMBL/GenBank/DDBJ whole genome shotgun (WGS) entry which is preliminary data.</text>
</comment>
<keyword evidence="2" id="KW-1185">Reference proteome</keyword>
<protein>
    <submittedName>
        <fullName evidence="1">Uncharacterized protein</fullName>
    </submittedName>
</protein>
<dbReference type="EMBL" id="AMEX01000067">
    <property type="protein sequence ID" value="EKY17092.1"/>
    <property type="molecule type" value="Genomic_DNA"/>
</dbReference>
<name>A0ABP2SPQ1_9FIRM</name>
<accession>A0ABP2SPQ1</accession>
<evidence type="ECO:0000313" key="2">
    <source>
        <dbReference type="Proteomes" id="UP000010412"/>
    </source>
</evidence>
<dbReference type="Proteomes" id="UP000010412">
    <property type="component" value="Unassembled WGS sequence"/>
</dbReference>
<reference evidence="1 2" key="1">
    <citation type="submission" date="2012-05" db="EMBL/GenBank/DDBJ databases">
        <authorList>
            <person name="Weinstock G."/>
            <person name="Sodergren E."/>
            <person name="Lobos E.A."/>
            <person name="Fulton L."/>
            <person name="Fulton R."/>
            <person name="Courtney L."/>
            <person name="Fronick C."/>
            <person name="O'Laughlin M."/>
            <person name="Godfrey J."/>
            <person name="Wilson R.M."/>
            <person name="Miner T."/>
            <person name="Farmer C."/>
            <person name="Delehaunty K."/>
            <person name="Cordes M."/>
            <person name="Minx P."/>
            <person name="Tomlinson C."/>
            <person name="Chen J."/>
            <person name="Wollam A."/>
            <person name="Pepin K.H."/>
            <person name="Bhonagiri V."/>
            <person name="Zhang X."/>
            <person name="Suruliraj S."/>
            <person name="Warren W."/>
            <person name="Mitreva M."/>
            <person name="Mardis E.R."/>
            <person name="Wilson R.K."/>
        </authorList>
    </citation>
    <scope>NUCLEOTIDE SEQUENCE [LARGE SCALE GENOMIC DNA]</scope>
    <source>
        <strain evidence="1 2">KON</strain>
    </source>
</reference>
<gene>
    <name evidence="1" type="ORF">HMPREF0870_01956</name>
</gene>
<proteinExistence type="predicted"/>
<organism evidence="1 2">
    <name type="scientific">Veillonella atypica KON</name>
    <dbReference type="NCBI Taxonomy" id="1128111"/>
    <lineage>
        <taxon>Bacteria</taxon>
        <taxon>Bacillati</taxon>
        <taxon>Bacillota</taxon>
        <taxon>Negativicutes</taxon>
        <taxon>Veillonellales</taxon>
        <taxon>Veillonellaceae</taxon>
        <taxon>Veillonella</taxon>
    </lineage>
</organism>
<evidence type="ECO:0000313" key="1">
    <source>
        <dbReference type="EMBL" id="EKY17092.1"/>
    </source>
</evidence>
<sequence>MISVPIRGLFNLTLLRGNYDDWIYASGISVPIRGLFNLTCQKKIKQSYYTIEISFRPHQGII</sequence>